<name>A0ABS8LXI9_9FLAO</name>
<evidence type="ECO:0000313" key="2">
    <source>
        <dbReference type="Proteomes" id="UP001430700"/>
    </source>
</evidence>
<evidence type="ECO:0008006" key="3">
    <source>
        <dbReference type="Google" id="ProtNLM"/>
    </source>
</evidence>
<comment type="caution">
    <text evidence="1">The sequence shown here is derived from an EMBL/GenBank/DDBJ whole genome shotgun (WGS) entry which is preliminary data.</text>
</comment>
<dbReference type="RefSeq" id="WP_229998943.1">
    <property type="nucleotide sequence ID" value="NZ_JAJJMN010000001.1"/>
</dbReference>
<keyword evidence="2" id="KW-1185">Reference proteome</keyword>
<accession>A0ABS8LXI9</accession>
<gene>
    <name evidence="1" type="ORF">LNQ34_05835</name>
</gene>
<dbReference type="Proteomes" id="UP001430700">
    <property type="component" value="Unassembled WGS sequence"/>
</dbReference>
<reference evidence="1" key="1">
    <citation type="submission" date="2021-11" db="EMBL/GenBank/DDBJ databases">
        <title>Description of novel Flavobacterium species.</title>
        <authorList>
            <person name="Saticioglu I.B."/>
            <person name="Ay H."/>
            <person name="Altun S."/>
            <person name="Duman M."/>
        </authorList>
    </citation>
    <scope>NUCLEOTIDE SEQUENCE</scope>
    <source>
        <strain evidence="1">F-126</strain>
    </source>
</reference>
<proteinExistence type="predicted"/>
<sequence length="225" mass="27191">MPIIKNSEDLDYDYLERLYENKIFEIYIPTEVSSRRYEEIKVSTDKLTFKLIDKNQRDLVCLIHGEINTYHDTDYFEIVWSYSKFPKQGYLTYLFELLIYEFNYKLLSDKYHTSPGSKEFWQSHIKKTKFKVYRLDLHSNYKRNAKKFNENQIWDITKNIDGLIPEIFTDEIFEENEDLEYQSELIESLEREIEGYEDYDASIGIQKNANDKMEIIRLVAQKNVN</sequence>
<dbReference type="EMBL" id="JAJJMN010000001">
    <property type="protein sequence ID" value="MCC9017292.1"/>
    <property type="molecule type" value="Genomic_DNA"/>
</dbReference>
<protein>
    <recommendedName>
        <fullName evidence="3">N-acetyltransferase</fullName>
    </recommendedName>
</protein>
<evidence type="ECO:0000313" key="1">
    <source>
        <dbReference type="EMBL" id="MCC9017292.1"/>
    </source>
</evidence>
<organism evidence="1 2">
    <name type="scientific">Flavobacterium lipolyticum</name>
    <dbReference type="NCBI Taxonomy" id="2893754"/>
    <lineage>
        <taxon>Bacteria</taxon>
        <taxon>Pseudomonadati</taxon>
        <taxon>Bacteroidota</taxon>
        <taxon>Flavobacteriia</taxon>
        <taxon>Flavobacteriales</taxon>
        <taxon>Flavobacteriaceae</taxon>
        <taxon>Flavobacterium</taxon>
    </lineage>
</organism>